<sequence>MSSKSMLGIVVIVILGVLGSSAVYIVDEREKAIVFQFGEIVSSSEKAGLYFKLPVINNVSFFDARIQTMDADPQLFLTKEKKNLVVDSFVKWRVRDARDFYTKLGGLAANARNRLAQRVNDALRQEFGNRSVQQVISGDRAEIMNTVRKNIDSEINSLGIEVVDVRLKRVDLDPDISERVYQRMEAERSRVAKDLRARGAEEAERIRADADRERAVTLANANREAEEIRGQGDAQATRIYAEAYQRDREFYRLYRSLNAYRATFNSADNLLVIEPNSEFFQYFKQAKPVQSD</sequence>
<keyword evidence="3" id="KW-0812">Transmembrane</keyword>
<dbReference type="InterPro" id="IPR001107">
    <property type="entry name" value="Band_7"/>
</dbReference>
<dbReference type="PANTHER" id="PTHR42911:SF1">
    <property type="entry name" value="MODULATOR OF FTSH PROTEASE HFLC"/>
    <property type="match status" value="1"/>
</dbReference>
<accession>A0A382REV7</accession>
<name>A0A382REV7_9ZZZZ</name>
<gene>
    <name evidence="7" type="ORF">METZ01_LOCUS348559</name>
</gene>
<dbReference type="AlphaFoldDB" id="A0A382REV7"/>
<dbReference type="Gene3D" id="3.30.479.30">
    <property type="entry name" value="Band 7 domain"/>
    <property type="match status" value="1"/>
</dbReference>
<organism evidence="7">
    <name type="scientific">marine metagenome</name>
    <dbReference type="NCBI Taxonomy" id="408172"/>
    <lineage>
        <taxon>unclassified sequences</taxon>
        <taxon>metagenomes</taxon>
        <taxon>ecological metagenomes</taxon>
    </lineage>
</organism>
<dbReference type="InterPro" id="IPR010200">
    <property type="entry name" value="HflC"/>
</dbReference>
<dbReference type="InterPro" id="IPR001972">
    <property type="entry name" value="Stomatin_HflK_fam"/>
</dbReference>
<dbReference type="PIRSF" id="PIRSF005651">
    <property type="entry name" value="HflC"/>
    <property type="match status" value="1"/>
</dbReference>
<dbReference type="PANTHER" id="PTHR42911">
    <property type="entry name" value="MODULATOR OF FTSH PROTEASE HFLC"/>
    <property type="match status" value="1"/>
</dbReference>
<dbReference type="PRINTS" id="PR00721">
    <property type="entry name" value="STOMATIN"/>
</dbReference>
<evidence type="ECO:0000313" key="7">
    <source>
        <dbReference type="EMBL" id="SVC95705.1"/>
    </source>
</evidence>
<evidence type="ECO:0000256" key="3">
    <source>
        <dbReference type="ARBA" id="ARBA00022692"/>
    </source>
</evidence>
<evidence type="ECO:0000256" key="4">
    <source>
        <dbReference type="ARBA" id="ARBA00022989"/>
    </source>
</evidence>
<keyword evidence="5" id="KW-0472">Membrane</keyword>
<dbReference type="SMART" id="SM00244">
    <property type="entry name" value="PHB"/>
    <property type="match status" value="1"/>
</dbReference>
<dbReference type="GO" id="GO:0016020">
    <property type="term" value="C:membrane"/>
    <property type="evidence" value="ECO:0007669"/>
    <property type="project" value="UniProtKB-SubCell"/>
</dbReference>
<keyword evidence="4" id="KW-1133">Transmembrane helix</keyword>
<evidence type="ECO:0000256" key="1">
    <source>
        <dbReference type="ARBA" id="ARBA00004370"/>
    </source>
</evidence>
<dbReference type="Pfam" id="PF01145">
    <property type="entry name" value="Band_7"/>
    <property type="match status" value="1"/>
</dbReference>
<evidence type="ECO:0000259" key="6">
    <source>
        <dbReference type="SMART" id="SM00244"/>
    </source>
</evidence>
<dbReference type="InterPro" id="IPR036013">
    <property type="entry name" value="Band_7/SPFH_dom_sf"/>
</dbReference>
<comment type="subcellular location">
    <subcellularLocation>
        <location evidence="1">Membrane</location>
    </subcellularLocation>
</comment>
<proteinExistence type="inferred from homology"/>
<feature type="domain" description="Band 7" evidence="6">
    <location>
        <begin position="21"/>
        <end position="184"/>
    </location>
</feature>
<dbReference type="EMBL" id="UINC01120914">
    <property type="protein sequence ID" value="SVC95705.1"/>
    <property type="molecule type" value="Genomic_DNA"/>
</dbReference>
<evidence type="ECO:0000256" key="5">
    <source>
        <dbReference type="ARBA" id="ARBA00023136"/>
    </source>
</evidence>
<evidence type="ECO:0000256" key="2">
    <source>
        <dbReference type="ARBA" id="ARBA00007862"/>
    </source>
</evidence>
<protein>
    <recommendedName>
        <fullName evidence="6">Band 7 domain-containing protein</fullName>
    </recommendedName>
</protein>
<dbReference type="CDD" id="cd03405">
    <property type="entry name" value="SPFH_HflC"/>
    <property type="match status" value="1"/>
</dbReference>
<dbReference type="SUPFAM" id="SSF117892">
    <property type="entry name" value="Band 7/SPFH domain"/>
    <property type="match status" value="1"/>
</dbReference>
<reference evidence="7" key="1">
    <citation type="submission" date="2018-05" db="EMBL/GenBank/DDBJ databases">
        <authorList>
            <person name="Lanie J.A."/>
            <person name="Ng W.-L."/>
            <person name="Kazmierczak K.M."/>
            <person name="Andrzejewski T.M."/>
            <person name="Davidsen T.M."/>
            <person name="Wayne K.J."/>
            <person name="Tettelin H."/>
            <person name="Glass J.I."/>
            <person name="Rusch D."/>
            <person name="Podicherti R."/>
            <person name="Tsui H.-C.T."/>
            <person name="Winkler M.E."/>
        </authorList>
    </citation>
    <scope>NUCLEOTIDE SEQUENCE</scope>
</reference>
<dbReference type="NCBIfam" id="TIGR01932">
    <property type="entry name" value="hflC"/>
    <property type="match status" value="1"/>
</dbReference>
<comment type="similarity">
    <text evidence="2">Belongs to the band 7/mec-2 family. HflC subfamily.</text>
</comment>